<proteinExistence type="predicted"/>
<dbReference type="Proteomes" id="UP000829925">
    <property type="component" value="Chromosome"/>
</dbReference>
<dbReference type="EMBL" id="CP095053">
    <property type="protein sequence ID" value="UOR07666.1"/>
    <property type="molecule type" value="Genomic_DNA"/>
</dbReference>
<dbReference type="KEGG" id="haei:MUN82_17320"/>
<dbReference type="Pfam" id="PF19335">
    <property type="entry name" value="HMBD"/>
    <property type="match status" value="1"/>
</dbReference>
<evidence type="ECO:0000313" key="3">
    <source>
        <dbReference type="EMBL" id="UOR07666.1"/>
    </source>
</evidence>
<dbReference type="InterPro" id="IPR045800">
    <property type="entry name" value="HMBD"/>
</dbReference>
<evidence type="ECO:0000256" key="1">
    <source>
        <dbReference type="SAM" id="SignalP"/>
    </source>
</evidence>
<evidence type="ECO:0000259" key="2">
    <source>
        <dbReference type="Pfam" id="PF19335"/>
    </source>
</evidence>
<organism evidence="3 4">
    <name type="scientific">Hymenobacter aerilatus</name>
    <dbReference type="NCBI Taxonomy" id="2932251"/>
    <lineage>
        <taxon>Bacteria</taxon>
        <taxon>Pseudomonadati</taxon>
        <taxon>Bacteroidota</taxon>
        <taxon>Cytophagia</taxon>
        <taxon>Cytophagales</taxon>
        <taxon>Hymenobacteraceae</taxon>
        <taxon>Hymenobacter</taxon>
    </lineage>
</organism>
<protein>
    <recommendedName>
        <fullName evidence="2">Heavy metal binding domain-containing protein</fullName>
    </recommendedName>
</protein>
<dbReference type="AlphaFoldDB" id="A0A8T9T6I7"/>
<feature type="signal peptide" evidence="1">
    <location>
        <begin position="1"/>
        <end position="17"/>
    </location>
</feature>
<keyword evidence="1" id="KW-0732">Signal</keyword>
<dbReference type="PROSITE" id="PS51257">
    <property type="entry name" value="PROKAR_LIPOPROTEIN"/>
    <property type="match status" value="1"/>
</dbReference>
<name>A0A8T9T6I7_9BACT</name>
<reference evidence="3 4" key="1">
    <citation type="submission" date="2022-04" db="EMBL/GenBank/DDBJ databases">
        <title>Hymenobacter sp. isolated from the air.</title>
        <authorList>
            <person name="Won M."/>
            <person name="Lee C.-M."/>
            <person name="Woen H.-Y."/>
            <person name="Kwon S.-W."/>
        </authorList>
    </citation>
    <scope>NUCLEOTIDE SEQUENCE [LARGE SCALE GENOMIC DNA]</scope>
    <source>
        <strain evidence="4">5413 J-13</strain>
    </source>
</reference>
<gene>
    <name evidence="3" type="ORF">MUN82_17320</name>
</gene>
<dbReference type="GO" id="GO:0046872">
    <property type="term" value="F:metal ion binding"/>
    <property type="evidence" value="ECO:0007669"/>
    <property type="project" value="InterPro"/>
</dbReference>
<dbReference type="RefSeq" id="WP_245097591.1">
    <property type="nucleotide sequence ID" value="NZ_CP095053.1"/>
</dbReference>
<keyword evidence="4" id="KW-1185">Reference proteome</keyword>
<feature type="chain" id="PRO_5035735368" description="Heavy metal binding domain-containing protein" evidence="1">
    <location>
        <begin position="18"/>
        <end position="80"/>
    </location>
</feature>
<sequence>MLRPVTGLLLAAVLLLAACQSEPTTTTATPAATSATTPVHTAAYVCPMGCQGSESDKPGKCPVCEMDLVASQPAATPADK</sequence>
<evidence type="ECO:0000313" key="4">
    <source>
        <dbReference type="Proteomes" id="UP000829925"/>
    </source>
</evidence>
<feature type="domain" description="Heavy metal binding" evidence="2">
    <location>
        <begin position="44"/>
        <end position="69"/>
    </location>
</feature>
<accession>A0A8T9T6I7</accession>